<dbReference type="Gene3D" id="2.10.260.10">
    <property type="match status" value="1"/>
</dbReference>
<comment type="caution">
    <text evidence="1">The sequence shown here is derived from an EMBL/GenBank/DDBJ whole genome shotgun (WGS) entry which is preliminary data.</text>
</comment>
<dbReference type="eggNOG" id="COG2336">
    <property type="taxonomic scope" value="Bacteria"/>
</dbReference>
<name>G2J984_9BURK</name>
<evidence type="ECO:0000313" key="2">
    <source>
        <dbReference type="Proteomes" id="UP000054051"/>
    </source>
</evidence>
<gene>
    <name evidence="1" type="primary">chpS</name>
    <name evidence="1" type="ORF">CAGGBEG34_220082</name>
</gene>
<dbReference type="Proteomes" id="UP000054051">
    <property type="component" value="Unassembled WGS sequence"/>
</dbReference>
<dbReference type="AlphaFoldDB" id="G2J984"/>
<dbReference type="SUPFAM" id="SSF89447">
    <property type="entry name" value="AbrB/MazE/MraZ-like"/>
    <property type="match status" value="1"/>
</dbReference>
<protein>
    <submittedName>
        <fullName evidence="1">Antitoxin component of the ChpB-ChpS toxin-antitoxin system</fullName>
    </submittedName>
</protein>
<accession>G2J984</accession>
<evidence type="ECO:0000313" key="1">
    <source>
        <dbReference type="EMBL" id="CCD29331.1"/>
    </source>
</evidence>
<keyword evidence="2" id="KW-1185">Reference proteome</keyword>
<organism evidence="1 2">
    <name type="scientific">Candidatus Glomeribacter gigasporarum BEG34</name>
    <dbReference type="NCBI Taxonomy" id="1070319"/>
    <lineage>
        <taxon>Bacteria</taxon>
        <taxon>Pseudomonadati</taxon>
        <taxon>Pseudomonadota</taxon>
        <taxon>Betaproteobacteria</taxon>
        <taxon>Burkholderiales</taxon>
        <taxon>Burkholderiaceae</taxon>
        <taxon>Candidatus Glomeribacter</taxon>
    </lineage>
</organism>
<proteinExistence type="predicted"/>
<reference evidence="1 2" key="1">
    <citation type="submission" date="2011-08" db="EMBL/GenBank/DDBJ databases">
        <title>The genome of the obligate endobacterium of an arbuscular mycorrhizal fungus reveals an interphylum network of nutritional interactions.</title>
        <authorList>
            <person name="Ghignone S."/>
            <person name="Salvioli A."/>
            <person name="Anca I."/>
            <person name="Lumini E."/>
            <person name="Ortu G."/>
            <person name="Petiti L."/>
            <person name="Cruveiller S."/>
            <person name="Bianciotto V."/>
            <person name="Piffanelli P."/>
            <person name="Lanfranco L."/>
            <person name="Bonfante P."/>
        </authorList>
    </citation>
    <scope>NUCLEOTIDE SEQUENCE [LARGE SCALE GENOMIC DNA]</scope>
    <source>
        <strain evidence="1 2">BEG34</strain>
    </source>
</reference>
<dbReference type="OrthoDB" id="9795766at2"/>
<sequence length="83" mass="9069">MEIVLRRYGNSTVAVFPPTVLKDLGLSAGQSMIMNTTEDGKIVLARKRKYILADLLAQCDPKVPPPADMGLWDAAKPAGQEVW</sequence>
<dbReference type="EMBL" id="CAFB01000039">
    <property type="protein sequence ID" value="CCD29331.1"/>
    <property type="molecule type" value="Genomic_DNA"/>
</dbReference>
<dbReference type="RefSeq" id="WP_006682548.1">
    <property type="nucleotide sequence ID" value="NZ_CAFB01000039.1"/>
</dbReference>
<dbReference type="InterPro" id="IPR037914">
    <property type="entry name" value="SpoVT-AbrB_sf"/>
</dbReference>
<dbReference type="STRING" id="1070319.CAGGBEG34_220082"/>